<dbReference type="EMBL" id="BART01027193">
    <property type="protein sequence ID" value="GAG90883.1"/>
    <property type="molecule type" value="Genomic_DNA"/>
</dbReference>
<dbReference type="AlphaFoldDB" id="X1C392"/>
<comment type="caution">
    <text evidence="1">The sequence shown here is derived from an EMBL/GenBank/DDBJ whole genome shotgun (WGS) entry which is preliminary data.</text>
</comment>
<sequence>MQVKHMLALGIDISGAKKYINVLNKARATARKFGIRTTKSAELVGLKTTNMFKKGELVAKKYTATLVDGNKKVSASFKHTGKSAKALSAGVNRIKDTAKKSTPIMGQFVKALKRVAIVVPVWMLFRSAMMAVMRTISEGFKYWMEFNKAINKSRQVIHG</sequence>
<protein>
    <submittedName>
        <fullName evidence="1">Uncharacterized protein</fullName>
    </submittedName>
</protein>
<proteinExistence type="predicted"/>
<feature type="non-terminal residue" evidence="1">
    <location>
        <position position="159"/>
    </location>
</feature>
<accession>X1C392</accession>
<reference evidence="1" key="1">
    <citation type="journal article" date="2014" name="Front. Microbiol.">
        <title>High frequency of phylogenetically diverse reductive dehalogenase-homologous genes in deep subseafloor sedimentary metagenomes.</title>
        <authorList>
            <person name="Kawai M."/>
            <person name="Futagami T."/>
            <person name="Toyoda A."/>
            <person name="Takaki Y."/>
            <person name="Nishi S."/>
            <person name="Hori S."/>
            <person name="Arai W."/>
            <person name="Tsubouchi T."/>
            <person name="Morono Y."/>
            <person name="Uchiyama I."/>
            <person name="Ito T."/>
            <person name="Fujiyama A."/>
            <person name="Inagaki F."/>
            <person name="Takami H."/>
        </authorList>
    </citation>
    <scope>NUCLEOTIDE SEQUENCE</scope>
    <source>
        <strain evidence="1">Expedition CK06-06</strain>
    </source>
</reference>
<gene>
    <name evidence="1" type="ORF">S01H4_48270</name>
</gene>
<name>X1C392_9ZZZZ</name>
<organism evidence="1">
    <name type="scientific">marine sediment metagenome</name>
    <dbReference type="NCBI Taxonomy" id="412755"/>
    <lineage>
        <taxon>unclassified sequences</taxon>
        <taxon>metagenomes</taxon>
        <taxon>ecological metagenomes</taxon>
    </lineage>
</organism>
<evidence type="ECO:0000313" key="1">
    <source>
        <dbReference type="EMBL" id="GAG90883.1"/>
    </source>
</evidence>